<dbReference type="RefSeq" id="WP_186007600.1">
    <property type="nucleotide sequence ID" value="NZ_KQ758903.1"/>
</dbReference>
<dbReference type="Gene3D" id="1.20.5.340">
    <property type="match status" value="1"/>
</dbReference>
<proteinExistence type="predicted"/>
<name>A0A0W0GKG5_9CHLR</name>
<accession>A0A0W0GKG5</accession>
<evidence type="ECO:0000313" key="4">
    <source>
        <dbReference type="Proteomes" id="UP000053947"/>
    </source>
</evidence>
<feature type="transmembrane region" description="Helical" evidence="2">
    <location>
        <begin position="58"/>
        <end position="81"/>
    </location>
</feature>
<keyword evidence="2" id="KW-1133">Transmembrane helix</keyword>
<keyword evidence="4" id="KW-1185">Reference proteome</keyword>
<evidence type="ECO:0000256" key="2">
    <source>
        <dbReference type="SAM" id="Phobius"/>
    </source>
</evidence>
<reference evidence="3 4" key="1">
    <citation type="submission" date="2015-06" db="EMBL/GenBank/DDBJ databases">
        <title>Genome sequence of the organohalide-respiring Dehalogenimonas alkenigignens type strain (IP3-3T).</title>
        <authorList>
            <person name="Key T.A."/>
            <person name="Richmond D.P."/>
            <person name="Bowman K.S."/>
            <person name="Cho Y.-J."/>
            <person name="Chun J."/>
            <person name="da Costa M.S."/>
            <person name="Rainey F.A."/>
            <person name="Moe W.M."/>
        </authorList>
    </citation>
    <scope>NUCLEOTIDE SEQUENCE [LARGE SCALE GENOMIC DNA]</scope>
    <source>
        <strain evidence="3 4">IP3-3</strain>
    </source>
</reference>
<keyword evidence="2" id="KW-0812">Transmembrane</keyword>
<dbReference type="Proteomes" id="UP000053947">
    <property type="component" value="Unassembled WGS sequence"/>
</dbReference>
<evidence type="ECO:0000313" key="3">
    <source>
        <dbReference type="EMBL" id="KTB49039.1"/>
    </source>
</evidence>
<gene>
    <name evidence="3" type="ORF">DEALK_18870</name>
</gene>
<comment type="caution">
    <text evidence="3">The sequence shown here is derived from an EMBL/GenBank/DDBJ whole genome shotgun (WGS) entry which is preliminary data.</text>
</comment>
<dbReference type="EMBL" id="LFDV01000002">
    <property type="protein sequence ID" value="KTB49039.1"/>
    <property type="molecule type" value="Genomic_DNA"/>
</dbReference>
<dbReference type="SUPFAM" id="SSF90257">
    <property type="entry name" value="Myosin rod fragments"/>
    <property type="match status" value="1"/>
</dbReference>
<sequence>MAFCTSCGNTTSPNDKFCANCGQPTALPPAPEVPELSAANQALAAAPLTAAPPKRGGLGTAGIILSIILVLALGFGGFAAWQWMDNSSQVKDLTAANESLTSEKADLSSQVTNLSSQVQTLTSDKSKLEADKAALTQQVNDYKAKYPLKNFATEFALQSWLLNAITKLNPLDDYPDQYYMLQRLAETDGYFLSVAIWEDDQFYYPELYAVAGNVVYVCYEDGSIYPSFYLP</sequence>
<dbReference type="AlphaFoldDB" id="A0A0W0GKG5"/>
<feature type="coiled-coil region" evidence="1">
    <location>
        <begin position="90"/>
        <end position="145"/>
    </location>
</feature>
<organism evidence="3 4">
    <name type="scientific">Dehalogenimonas alkenigignens</name>
    <dbReference type="NCBI Taxonomy" id="1217799"/>
    <lineage>
        <taxon>Bacteria</taxon>
        <taxon>Bacillati</taxon>
        <taxon>Chloroflexota</taxon>
        <taxon>Dehalococcoidia</taxon>
        <taxon>Dehalococcoidales</taxon>
        <taxon>Dehalococcoidaceae</taxon>
        <taxon>Dehalogenimonas</taxon>
    </lineage>
</organism>
<protein>
    <submittedName>
        <fullName evidence="3">Zinc-ribbon domain</fullName>
    </submittedName>
</protein>
<dbReference type="STRING" id="1217799.DEALK_18870"/>
<evidence type="ECO:0000256" key="1">
    <source>
        <dbReference type="SAM" id="Coils"/>
    </source>
</evidence>
<keyword evidence="2" id="KW-0472">Membrane</keyword>
<keyword evidence="1" id="KW-0175">Coiled coil</keyword>